<dbReference type="Proteomes" id="UP000596276">
    <property type="component" value="Chromosome 7"/>
</dbReference>
<dbReference type="VEuPathDB" id="FungiDB:AFLA_007596"/>
<feature type="compositionally biased region" description="Basic and acidic residues" evidence="1">
    <location>
        <begin position="374"/>
        <end position="389"/>
    </location>
</feature>
<feature type="transmembrane region" description="Helical" evidence="2">
    <location>
        <begin position="101"/>
        <end position="122"/>
    </location>
</feature>
<accession>A0A7U2R0E3</accession>
<dbReference type="InterPro" id="IPR049326">
    <property type="entry name" value="Rhodopsin_dom_fungi"/>
</dbReference>
<keyword evidence="2" id="KW-0472">Membrane</keyword>
<feature type="transmembrane region" description="Helical" evidence="2">
    <location>
        <begin position="211"/>
        <end position="231"/>
    </location>
</feature>
<evidence type="ECO:0000256" key="1">
    <source>
        <dbReference type="SAM" id="MobiDB-lite"/>
    </source>
</evidence>
<sequence length="397" mass="44454">MPISIALRPPLEEKSVDNNGPLVSIFTFIPFSVTLIVVIIKTWSMVYLKRVVLSVDIPIWTGTIVALVQSLLIQFAVDHGMGRHLEDLLSTTFHTYNKMTYIAQILFFLVLTLTKVSTSNLIRSIDPTQSIQRYCRITETVIGGWTILAVFGYVFQCQTPRWQYFPSHCLGEGAIMYPIMTINMLIDIALVVLPTIMLWNVQMPLPRRLKIISTFASRILVIVVDGFQLPYLEQYLHSTDPTWTIFSFIACSQYGFSLIIALPKVMMNANIITTCIPNLYRVMNSLALKMNRVQIPEELELSSSQRSNWAEPGSRVVSPMGPSSQAGKGVIEILRFPRQASERESGTAIQSTPGYAYGHDGAESTKSIISSHDTVGEHFNEPKDGDNRTKMVPSAKA</sequence>
<proteinExistence type="predicted"/>
<feature type="transmembrane region" description="Helical" evidence="2">
    <location>
        <begin position="20"/>
        <end position="40"/>
    </location>
</feature>
<dbReference type="EMBL" id="CP044617">
    <property type="protein sequence ID" value="QRD91319.1"/>
    <property type="molecule type" value="Genomic_DNA"/>
</dbReference>
<dbReference type="PANTHER" id="PTHR38794">
    <property type="entry name" value="INTEGRAL MEMBRANE PROTEIN"/>
    <property type="match status" value="1"/>
</dbReference>
<keyword evidence="2" id="KW-1133">Transmembrane helix</keyword>
<feature type="compositionally biased region" description="Polar residues" evidence="1">
    <location>
        <begin position="364"/>
        <end position="373"/>
    </location>
</feature>
<evidence type="ECO:0000313" key="4">
    <source>
        <dbReference type="EMBL" id="QRD91319.1"/>
    </source>
</evidence>
<dbReference type="AlphaFoldDB" id="A0A7U2R0E3"/>
<keyword evidence="5" id="KW-1185">Reference proteome</keyword>
<keyword evidence="2" id="KW-0812">Transmembrane</keyword>
<evidence type="ECO:0000256" key="2">
    <source>
        <dbReference type="SAM" id="Phobius"/>
    </source>
</evidence>
<feature type="transmembrane region" description="Helical" evidence="2">
    <location>
        <begin position="52"/>
        <end position="77"/>
    </location>
</feature>
<name>A0A7U2R0E3_ASPFN</name>
<dbReference type="PANTHER" id="PTHR38794:SF3">
    <property type="entry name" value="INTEGRAL MEMBRANE PROTEIN"/>
    <property type="match status" value="1"/>
</dbReference>
<gene>
    <name evidence="4" type="ORF">F9C07_2062822</name>
</gene>
<feature type="domain" description="Rhodopsin" evidence="3">
    <location>
        <begin position="42"/>
        <end position="283"/>
    </location>
</feature>
<dbReference type="Pfam" id="PF20684">
    <property type="entry name" value="Fung_rhodopsin"/>
    <property type="match status" value="1"/>
</dbReference>
<reference evidence="5" key="1">
    <citation type="journal article" date="2021" name="G3 (Bethesda)">
        <title>Chromosome assembled and annotated genome sequence of Aspergillus flavus NRRL 3357.</title>
        <authorList>
            <person name="Skerker J.M."/>
            <person name="Pianalto K.M."/>
            <person name="Mondo S.J."/>
            <person name="Yang K."/>
            <person name="Arkin A.P."/>
            <person name="Keller N.P."/>
            <person name="Grigoriev I.V."/>
            <person name="Louise Glass N.L."/>
        </authorList>
    </citation>
    <scope>NUCLEOTIDE SEQUENCE [LARGE SCALE GENOMIC DNA]</scope>
    <source>
        <strain evidence="5">ATCC 200026 / FGSC A1120 / IAM 13836 / NRRL 3357 / JCM 12722 / SRRC 167</strain>
    </source>
</reference>
<feature type="transmembrane region" description="Helical" evidence="2">
    <location>
        <begin position="134"/>
        <end position="155"/>
    </location>
</feature>
<feature type="transmembrane region" description="Helical" evidence="2">
    <location>
        <begin position="175"/>
        <end position="199"/>
    </location>
</feature>
<feature type="region of interest" description="Disordered" evidence="1">
    <location>
        <begin position="339"/>
        <end position="397"/>
    </location>
</feature>
<feature type="transmembrane region" description="Helical" evidence="2">
    <location>
        <begin position="243"/>
        <end position="262"/>
    </location>
</feature>
<evidence type="ECO:0000313" key="5">
    <source>
        <dbReference type="Proteomes" id="UP000596276"/>
    </source>
</evidence>
<dbReference type="VEuPathDB" id="FungiDB:F9C07_2062822"/>
<organism evidence="4 5">
    <name type="scientific">Aspergillus flavus (strain ATCC 200026 / FGSC A1120 / IAM 13836 / NRRL 3357 / JCM 12722 / SRRC 167)</name>
    <dbReference type="NCBI Taxonomy" id="332952"/>
    <lineage>
        <taxon>Eukaryota</taxon>
        <taxon>Fungi</taxon>
        <taxon>Dikarya</taxon>
        <taxon>Ascomycota</taxon>
        <taxon>Pezizomycotina</taxon>
        <taxon>Eurotiomycetes</taxon>
        <taxon>Eurotiomycetidae</taxon>
        <taxon>Eurotiales</taxon>
        <taxon>Aspergillaceae</taxon>
        <taxon>Aspergillus</taxon>
        <taxon>Aspergillus subgen. Circumdati</taxon>
    </lineage>
</organism>
<evidence type="ECO:0000259" key="3">
    <source>
        <dbReference type="Pfam" id="PF20684"/>
    </source>
</evidence>
<protein>
    <submittedName>
        <fullName evidence="4">Integral membrane protein</fullName>
    </submittedName>
</protein>